<dbReference type="InterPro" id="IPR036770">
    <property type="entry name" value="Ankyrin_rpt-contain_sf"/>
</dbReference>
<name>G0UP39_TRYCI</name>
<dbReference type="PANTHER" id="PTHR24189">
    <property type="entry name" value="MYOTROPHIN"/>
    <property type="match status" value="1"/>
</dbReference>
<dbReference type="PRINTS" id="PR01415">
    <property type="entry name" value="ANKYRIN"/>
</dbReference>
<dbReference type="PROSITE" id="PS50297">
    <property type="entry name" value="ANK_REP_REGION"/>
    <property type="match status" value="4"/>
</dbReference>
<dbReference type="InterPro" id="IPR002110">
    <property type="entry name" value="Ankyrin_rpt"/>
</dbReference>
<accession>G0UP39</accession>
<dbReference type="PANTHER" id="PTHR24189:SF50">
    <property type="entry name" value="ANKYRIN REPEAT AND SOCS BOX PROTEIN 2"/>
    <property type="match status" value="1"/>
</dbReference>
<evidence type="ECO:0000256" key="5">
    <source>
        <dbReference type="SAM" id="MobiDB-lite"/>
    </source>
</evidence>
<feature type="repeat" description="ANK" evidence="3">
    <location>
        <begin position="189"/>
        <end position="221"/>
    </location>
</feature>
<evidence type="ECO:0000256" key="4">
    <source>
        <dbReference type="SAM" id="Coils"/>
    </source>
</evidence>
<organism evidence="6">
    <name type="scientific">Trypanosoma congolense (strain IL3000)</name>
    <dbReference type="NCBI Taxonomy" id="1068625"/>
    <lineage>
        <taxon>Eukaryota</taxon>
        <taxon>Discoba</taxon>
        <taxon>Euglenozoa</taxon>
        <taxon>Kinetoplastea</taxon>
        <taxon>Metakinetoplastina</taxon>
        <taxon>Trypanosomatida</taxon>
        <taxon>Trypanosomatidae</taxon>
        <taxon>Trypanosoma</taxon>
        <taxon>Nannomonas</taxon>
    </lineage>
</organism>
<dbReference type="EMBL" id="HE575319">
    <property type="protein sequence ID" value="CCC91150.1"/>
    <property type="molecule type" value="Genomic_DNA"/>
</dbReference>
<feature type="compositionally biased region" description="Basic and acidic residues" evidence="5">
    <location>
        <begin position="393"/>
        <end position="405"/>
    </location>
</feature>
<dbReference type="SUPFAM" id="SSF48403">
    <property type="entry name" value="Ankyrin repeat"/>
    <property type="match status" value="1"/>
</dbReference>
<protein>
    <submittedName>
        <fullName evidence="6">Uncharacterized protein</fullName>
    </submittedName>
</protein>
<keyword evidence="1" id="KW-0677">Repeat</keyword>
<dbReference type="SMART" id="SM00248">
    <property type="entry name" value="ANK"/>
    <property type="match status" value="7"/>
</dbReference>
<dbReference type="Pfam" id="PF13637">
    <property type="entry name" value="Ank_4"/>
    <property type="match status" value="1"/>
</dbReference>
<dbReference type="AlphaFoldDB" id="G0UP39"/>
<reference evidence="6" key="1">
    <citation type="journal article" date="2012" name="Proc. Natl. Acad. Sci. U.S.A.">
        <title>Antigenic diversity is generated by distinct evolutionary mechanisms in African trypanosome species.</title>
        <authorList>
            <person name="Jackson A.P."/>
            <person name="Berry A."/>
            <person name="Aslett M."/>
            <person name="Allison H.C."/>
            <person name="Burton P."/>
            <person name="Vavrova-Anderson J."/>
            <person name="Brown R."/>
            <person name="Browne H."/>
            <person name="Corton N."/>
            <person name="Hauser H."/>
            <person name="Gamble J."/>
            <person name="Gilderthorp R."/>
            <person name="Marcello L."/>
            <person name="McQuillan J."/>
            <person name="Otto T.D."/>
            <person name="Quail M.A."/>
            <person name="Sanders M.J."/>
            <person name="van Tonder A."/>
            <person name="Ginger M.L."/>
            <person name="Field M.C."/>
            <person name="Barry J.D."/>
            <person name="Hertz-Fowler C."/>
            <person name="Berriman M."/>
        </authorList>
    </citation>
    <scope>NUCLEOTIDE SEQUENCE</scope>
    <source>
        <strain evidence="6">IL3000</strain>
    </source>
</reference>
<feature type="repeat" description="ANK" evidence="3">
    <location>
        <begin position="222"/>
        <end position="254"/>
    </location>
</feature>
<dbReference type="PROSITE" id="PS50088">
    <property type="entry name" value="ANK_REPEAT"/>
    <property type="match status" value="4"/>
</dbReference>
<dbReference type="VEuPathDB" id="TriTrypDB:TcIL3000_6_4060"/>
<sequence length="412" mass="46227">MGSRATIGGLQGPKALLDAVREAVVEGDLDTLASLRNEFLSISENISKCIDESGNTLVHLALGKNTTVLAYTVTELSGNVNAPNFQGRTPLHEAVRNNYVECCEALLDYGADDTVEAATLSTPFHTAAACGSVECMDVLLRRSEDPHKKVNELDRNKCSALHKSSSDGDVRVSKWLVEHGATVDQKDINDTTPLLMAVKMGKPEVAEYLIKKGASCDQADINGNRPVHYCAIRCDYKILRILISAGAAVNVQNKDLNSPLHLAAIHQRPNSREWEDLIELLFDAGCNPAVENASRKKPADYVGRSLKKIFSSEISVERRRLECKKQREEEEEFQKMLEIRNTWRTGVVADLEKVKSMQKEELDRLHRETEERHRAEDDARMLLEEIMEKKRYQEEQRKKRLEASEKTGSVKK</sequence>
<evidence type="ECO:0000313" key="6">
    <source>
        <dbReference type="EMBL" id="CCC91150.1"/>
    </source>
</evidence>
<evidence type="ECO:0000256" key="1">
    <source>
        <dbReference type="ARBA" id="ARBA00022737"/>
    </source>
</evidence>
<feature type="region of interest" description="Disordered" evidence="5">
    <location>
        <begin position="393"/>
        <end position="412"/>
    </location>
</feature>
<evidence type="ECO:0000256" key="3">
    <source>
        <dbReference type="PROSITE-ProRule" id="PRU00023"/>
    </source>
</evidence>
<gene>
    <name evidence="6" type="ORF">TCIL3000_6_4060</name>
</gene>
<keyword evidence="2 3" id="KW-0040">ANK repeat</keyword>
<dbReference type="InterPro" id="IPR050745">
    <property type="entry name" value="Multifunctional_regulatory"/>
</dbReference>
<keyword evidence="4" id="KW-0175">Coiled coil</keyword>
<feature type="repeat" description="ANK" evidence="3">
    <location>
        <begin position="86"/>
        <end position="118"/>
    </location>
</feature>
<feature type="repeat" description="ANK" evidence="3">
    <location>
        <begin position="156"/>
        <end position="188"/>
    </location>
</feature>
<dbReference type="Gene3D" id="1.25.40.20">
    <property type="entry name" value="Ankyrin repeat-containing domain"/>
    <property type="match status" value="1"/>
</dbReference>
<feature type="coiled-coil region" evidence="4">
    <location>
        <begin position="311"/>
        <end position="385"/>
    </location>
</feature>
<dbReference type="Pfam" id="PF12796">
    <property type="entry name" value="Ank_2"/>
    <property type="match status" value="2"/>
</dbReference>
<evidence type="ECO:0000256" key="2">
    <source>
        <dbReference type="ARBA" id="ARBA00023043"/>
    </source>
</evidence>
<proteinExistence type="predicted"/>